<dbReference type="CDD" id="cd00540">
    <property type="entry name" value="AAG"/>
    <property type="match status" value="1"/>
</dbReference>
<dbReference type="NCBIfam" id="TIGR00567">
    <property type="entry name" value="3mg"/>
    <property type="match status" value="1"/>
</dbReference>
<sequence>MRELFEAHALEVAPRLLGAHLTVLSPDGAVTLRITEVEAYHGVGTPGPYDAGSHARARRTDRNAAMFGPPGRSYVYFTYGMHHALNAVCSPEGIASGVLIRAGEIVAGNEIALARRLAKRPRGGSLVTPLPHQQLARGPGNVAAALGLTLEFGGLSLFAEPFALTPGEAPARSILTGPRVGVAGAAGGPQFPWRFWLEDEPSVSAFRPGRGAPRP</sequence>
<comment type="caution">
    <text evidence="6">The sequence shown here is derived from an EMBL/GenBank/DDBJ whole genome shotgun (WGS) entry which is preliminary data.</text>
</comment>
<dbReference type="Pfam" id="PF02245">
    <property type="entry name" value="Pur_DNA_glyco"/>
    <property type="match status" value="1"/>
</dbReference>
<evidence type="ECO:0000313" key="7">
    <source>
        <dbReference type="Proteomes" id="UP000315389"/>
    </source>
</evidence>
<dbReference type="Gene3D" id="3.10.300.10">
    <property type="entry name" value="Methylpurine-DNA glycosylase (MPG)"/>
    <property type="match status" value="1"/>
</dbReference>
<dbReference type="SUPFAM" id="SSF50486">
    <property type="entry name" value="FMT C-terminal domain-like"/>
    <property type="match status" value="1"/>
</dbReference>
<dbReference type="Proteomes" id="UP000315389">
    <property type="component" value="Unassembled WGS sequence"/>
</dbReference>
<reference evidence="6 7" key="1">
    <citation type="submission" date="2019-06" db="EMBL/GenBank/DDBJ databases">
        <title>Sequencing the genomes of 1000 actinobacteria strains.</title>
        <authorList>
            <person name="Klenk H.-P."/>
        </authorList>
    </citation>
    <scope>NUCLEOTIDE SEQUENCE [LARGE SCALE GENOMIC DNA]</scope>
    <source>
        <strain evidence="6 7">DSM 4813</strain>
    </source>
</reference>
<dbReference type="GO" id="GO:0003905">
    <property type="term" value="F:alkylbase DNA N-glycosylase activity"/>
    <property type="evidence" value="ECO:0007669"/>
    <property type="project" value="InterPro"/>
</dbReference>
<dbReference type="HAMAP" id="MF_00527">
    <property type="entry name" value="3MGH"/>
    <property type="match status" value="1"/>
</dbReference>
<evidence type="ECO:0000256" key="2">
    <source>
        <dbReference type="ARBA" id="ARBA00022763"/>
    </source>
</evidence>
<dbReference type="EC" id="3.2.2.-" evidence="5"/>
<dbReference type="GO" id="GO:0006284">
    <property type="term" value="P:base-excision repair"/>
    <property type="evidence" value="ECO:0007669"/>
    <property type="project" value="InterPro"/>
</dbReference>
<comment type="similarity">
    <text evidence="1 5">Belongs to the DNA glycosylase MPG family.</text>
</comment>
<dbReference type="OrthoDB" id="9794313at2"/>
<keyword evidence="4 5" id="KW-0234">DNA repair</keyword>
<dbReference type="InterPro" id="IPR011034">
    <property type="entry name" value="Formyl_transferase-like_C_sf"/>
</dbReference>
<keyword evidence="2 5" id="KW-0227">DNA damage</keyword>
<evidence type="ECO:0000256" key="1">
    <source>
        <dbReference type="ARBA" id="ARBA00009232"/>
    </source>
</evidence>
<evidence type="ECO:0000256" key="4">
    <source>
        <dbReference type="ARBA" id="ARBA00023204"/>
    </source>
</evidence>
<dbReference type="RefSeq" id="WP_142118854.1">
    <property type="nucleotide sequence ID" value="NZ_BAAASV010000003.1"/>
</dbReference>
<keyword evidence="7" id="KW-1185">Reference proteome</keyword>
<dbReference type="PANTHER" id="PTHR10429:SF0">
    <property type="entry name" value="DNA-3-METHYLADENINE GLYCOSYLASE"/>
    <property type="match status" value="1"/>
</dbReference>
<protein>
    <recommendedName>
        <fullName evidence="5">Putative 3-methyladenine DNA glycosylase</fullName>
        <ecNumber evidence="5">3.2.2.-</ecNumber>
    </recommendedName>
</protein>
<keyword evidence="3 5" id="KW-0378">Hydrolase</keyword>
<dbReference type="NCBIfam" id="NF002003">
    <property type="entry name" value="PRK00802.1-3"/>
    <property type="match status" value="1"/>
</dbReference>
<dbReference type="InterPro" id="IPR036995">
    <property type="entry name" value="MPG_sf"/>
</dbReference>
<dbReference type="PANTHER" id="PTHR10429">
    <property type="entry name" value="DNA-3-METHYLADENINE GLYCOSYLASE"/>
    <property type="match status" value="1"/>
</dbReference>
<dbReference type="EMBL" id="VFOS01000001">
    <property type="protein sequence ID" value="TQL64130.1"/>
    <property type="molecule type" value="Genomic_DNA"/>
</dbReference>
<dbReference type="InterPro" id="IPR003180">
    <property type="entry name" value="MPG"/>
</dbReference>
<accession>A0A542ZVC3</accession>
<name>A0A542ZVC3_RARFA</name>
<gene>
    <name evidence="6" type="ORF">FB461_0621</name>
</gene>
<evidence type="ECO:0000256" key="5">
    <source>
        <dbReference type="HAMAP-Rule" id="MF_00527"/>
    </source>
</evidence>
<organism evidence="6 7">
    <name type="scientific">Rarobacter faecitabidus</name>
    <dbReference type="NCBI Taxonomy" id="13243"/>
    <lineage>
        <taxon>Bacteria</taxon>
        <taxon>Bacillati</taxon>
        <taxon>Actinomycetota</taxon>
        <taxon>Actinomycetes</taxon>
        <taxon>Micrococcales</taxon>
        <taxon>Rarobacteraceae</taxon>
        <taxon>Rarobacter</taxon>
    </lineage>
</organism>
<proteinExistence type="inferred from homology"/>
<evidence type="ECO:0000256" key="3">
    <source>
        <dbReference type="ARBA" id="ARBA00022801"/>
    </source>
</evidence>
<dbReference type="AlphaFoldDB" id="A0A542ZVC3"/>
<evidence type="ECO:0000313" key="6">
    <source>
        <dbReference type="EMBL" id="TQL64130.1"/>
    </source>
</evidence>
<dbReference type="GO" id="GO:0003677">
    <property type="term" value="F:DNA binding"/>
    <property type="evidence" value="ECO:0007669"/>
    <property type="project" value="InterPro"/>
</dbReference>